<keyword evidence="3" id="KW-1185">Reference proteome</keyword>
<sequence length="325" mass="34909">MARPALENRLKELGLSEFWAPNPVSFVSWFLEKPVEQLGNISKALCLGELSDQDCHPSPTIQHQHQIRTSVSINEINTLAIFAPQTEHVSSPAITEIRDVTERGAADADVSTTKDTGGYEGPRSDVENPQQLSLNSTAPSEPREDIDMTTMDTGPGTARKSQTQGLMPGQPPGLSPSWVAGTFDLRGAYDNNMDDSYGAESRVSQPVLGGPASTQIPNLGPQRATERHTGLQQVLGPAAPSPGSWPLDGNGDVAGQQVAQTLLQLRHPQASESSTESISSPPGDARETSQWYGDGFPQNPDFFDFEIGALPPLNMFNISSYTSNT</sequence>
<organism evidence="2 3">
    <name type="scientific">Fusarium solani</name>
    <name type="common">Filamentous fungus</name>
    <dbReference type="NCBI Taxonomy" id="169388"/>
    <lineage>
        <taxon>Eukaryota</taxon>
        <taxon>Fungi</taxon>
        <taxon>Dikarya</taxon>
        <taxon>Ascomycota</taxon>
        <taxon>Pezizomycotina</taxon>
        <taxon>Sordariomycetes</taxon>
        <taxon>Hypocreomycetidae</taxon>
        <taxon>Hypocreales</taxon>
        <taxon>Nectriaceae</taxon>
        <taxon>Fusarium</taxon>
        <taxon>Fusarium solani species complex</taxon>
    </lineage>
</organism>
<protein>
    <submittedName>
        <fullName evidence="2">Uncharacterized protein</fullName>
    </submittedName>
</protein>
<reference evidence="2" key="1">
    <citation type="journal article" date="2021" name="Nat. Commun.">
        <title>Genetic determinants of endophytism in the Arabidopsis root mycobiome.</title>
        <authorList>
            <person name="Mesny F."/>
            <person name="Miyauchi S."/>
            <person name="Thiergart T."/>
            <person name="Pickel B."/>
            <person name="Atanasova L."/>
            <person name="Karlsson M."/>
            <person name="Huettel B."/>
            <person name="Barry K.W."/>
            <person name="Haridas S."/>
            <person name="Chen C."/>
            <person name="Bauer D."/>
            <person name="Andreopoulos W."/>
            <person name="Pangilinan J."/>
            <person name="LaButti K."/>
            <person name="Riley R."/>
            <person name="Lipzen A."/>
            <person name="Clum A."/>
            <person name="Drula E."/>
            <person name="Henrissat B."/>
            <person name="Kohler A."/>
            <person name="Grigoriev I.V."/>
            <person name="Martin F.M."/>
            <person name="Hacquard S."/>
        </authorList>
    </citation>
    <scope>NUCLEOTIDE SEQUENCE</scope>
    <source>
        <strain evidence="2">FSSC 5 MPI-SDFR-AT-0091</strain>
    </source>
</reference>
<feature type="region of interest" description="Disordered" evidence="1">
    <location>
        <begin position="196"/>
        <end position="229"/>
    </location>
</feature>
<dbReference type="EMBL" id="JAGTJS010000014">
    <property type="protein sequence ID" value="KAH7248365.1"/>
    <property type="molecule type" value="Genomic_DNA"/>
</dbReference>
<evidence type="ECO:0000256" key="1">
    <source>
        <dbReference type="SAM" id="MobiDB-lite"/>
    </source>
</evidence>
<evidence type="ECO:0000313" key="2">
    <source>
        <dbReference type="EMBL" id="KAH7248365.1"/>
    </source>
</evidence>
<proteinExistence type="predicted"/>
<feature type="region of interest" description="Disordered" evidence="1">
    <location>
        <begin position="99"/>
        <end position="173"/>
    </location>
</feature>
<feature type="region of interest" description="Disordered" evidence="1">
    <location>
        <begin position="266"/>
        <end position="297"/>
    </location>
</feature>
<feature type="compositionally biased region" description="Polar residues" evidence="1">
    <location>
        <begin position="127"/>
        <end position="139"/>
    </location>
</feature>
<dbReference type="OrthoDB" id="10368217at2759"/>
<accession>A0A9P9GZN1</accession>
<dbReference type="AlphaFoldDB" id="A0A9P9GZN1"/>
<name>A0A9P9GZN1_FUSSL</name>
<dbReference type="Proteomes" id="UP000736672">
    <property type="component" value="Unassembled WGS sequence"/>
</dbReference>
<evidence type="ECO:0000313" key="3">
    <source>
        <dbReference type="Proteomes" id="UP000736672"/>
    </source>
</evidence>
<gene>
    <name evidence="2" type="ORF">B0J15DRAFT_62014</name>
</gene>
<comment type="caution">
    <text evidence="2">The sequence shown here is derived from an EMBL/GenBank/DDBJ whole genome shotgun (WGS) entry which is preliminary data.</text>
</comment>
<feature type="compositionally biased region" description="Low complexity" evidence="1">
    <location>
        <begin position="271"/>
        <end position="280"/>
    </location>
</feature>